<reference evidence="1 2" key="1">
    <citation type="submission" date="2018-09" db="EMBL/GenBank/DDBJ databases">
        <title>Complete genome sequence of Euzebya sp. DY32-46 isolated from seawater of Pacific Ocean.</title>
        <authorList>
            <person name="Xu L."/>
            <person name="Wu Y.-H."/>
            <person name="Xu X.-W."/>
        </authorList>
    </citation>
    <scope>NUCLEOTIDE SEQUENCE [LARGE SCALE GENOMIC DNA]</scope>
    <source>
        <strain evidence="1 2">DY32-46</strain>
    </source>
</reference>
<dbReference type="PANTHER" id="PTHR30164">
    <property type="entry name" value="MTFA PEPTIDASE"/>
    <property type="match status" value="1"/>
</dbReference>
<dbReference type="KEGG" id="euz:DVS28_a4282"/>
<dbReference type="SUPFAM" id="SSF55486">
    <property type="entry name" value="Metalloproteases ('zincins'), catalytic domain"/>
    <property type="match status" value="1"/>
</dbReference>
<dbReference type="Gene3D" id="1.10.472.150">
    <property type="entry name" value="Glucose-regulated metallo-peptidase M90, N-terminal domain"/>
    <property type="match status" value="1"/>
</dbReference>
<dbReference type="InterPro" id="IPR024079">
    <property type="entry name" value="MetalloPept_cat_dom_sf"/>
</dbReference>
<dbReference type="GO" id="GO:0008237">
    <property type="term" value="F:metallopeptidase activity"/>
    <property type="evidence" value="ECO:0007669"/>
    <property type="project" value="InterPro"/>
</dbReference>
<dbReference type="AlphaFoldDB" id="A0A346Y3A1"/>
<proteinExistence type="predicted"/>
<evidence type="ECO:0000313" key="2">
    <source>
        <dbReference type="Proteomes" id="UP000264006"/>
    </source>
</evidence>
<dbReference type="EMBL" id="CP031165">
    <property type="protein sequence ID" value="AXV08948.1"/>
    <property type="molecule type" value="Genomic_DNA"/>
</dbReference>
<evidence type="ECO:0008006" key="3">
    <source>
        <dbReference type="Google" id="ProtNLM"/>
    </source>
</evidence>
<dbReference type="RefSeq" id="WP_114593216.1">
    <property type="nucleotide sequence ID" value="NZ_CP031165.1"/>
</dbReference>
<gene>
    <name evidence="1" type="ORF">DVS28_a4282</name>
</gene>
<dbReference type="PANTHER" id="PTHR30164:SF2">
    <property type="entry name" value="PROTEIN MTFA"/>
    <property type="match status" value="1"/>
</dbReference>
<dbReference type="Pfam" id="PF06167">
    <property type="entry name" value="Peptidase_M90"/>
    <property type="match status" value="1"/>
</dbReference>
<evidence type="ECO:0000313" key="1">
    <source>
        <dbReference type="EMBL" id="AXV08948.1"/>
    </source>
</evidence>
<name>A0A346Y3A1_9ACTN</name>
<dbReference type="OrthoDB" id="9786424at2"/>
<organism evidence="1 2">
    <name type="scientific">Euzebya pacifica</name>
    <dbReference type="NCBI Taxonomy" id="1608957"/>
    <lineage>
        <taxon>Bacteria</taxon>
        <taxon>Bacillati</taxon>
        <taxon>Actinomycetota</taxon>
        <taxon>Nitriliruptoria</taxon>
        <taxon>Euzebyales</taxon>
    </lineage>
</organism>
<dbReference type="CDD" id="cd20169">
    <property type="entry name" value="Peptidase_M90_mtfA"/>
    <property type="match status" value="1"/>
</dbReference>
<dbReference type="Gene3D" id="3.40.390.10">
    <property type="entry name" value="Collagenase (Catalytic Domain)"/>
    <property type="match status" value="1"/>
</dbReference>
<protein>
    <recommendedName>
        <fullName evidence="3">Zinc-dependent peptidase</fullName>
    </recommendedName>
</protein>
<dbReference type="InterPro" id="IPR042252">
    <property type="entry name" value="MtfA_N"/>
</dbReference>
<keyword evidence="2" id="KW-1185">Reference proteome</keyword>
<dbReference type="GO" id="GO:0005829">
    <property type="term" value="C:cytosol"/>
    <property type="evidence" value="ECO:0007669"/>
    <property type="project" value="TreeGrafter"/>
</dbReference>
<dbReference type="GO" id="GO:0004177">
    <property type="term" value="F:aminopeptidase activity"/>
    <property type="evidence" value="ECO:0007669"/>
    <property type="project" value="TreeGrafter"/>
</dbReference>
<dbReference type="Proteomes" id="UP000264006">
    <property type="component" value="Chromosome"/>
</dbReference>
<accession>A0A346Y3A1</accession>
<sequence>MIRHRGPRALAVDEVAAVERAFPGRARLDVDHRTRYDAAVTDLLDRCGWEASAGFELTDDMRLTIAARAAILAIGFDETPLGAVRTIVVHPSTIMLSSVRRGAIPGTVSDGPMPVAGHTAARGPVFLAWNQVAGDRRHPRRHRDVVLHEFAHQLDFLDGAGDGTPPLEGDRRRRWITICQMELDALRRGNGSALLRSYAATNPSEFFAVATEVFLTNGAALRDDRPLLHAVLADYYNVDPADWAGEEIPPSSTLTSADRDPSS</sequence>
<dbReference type="InterPro" id="IPR010384">
    <property type="entry name" value="MtfA_fam"/>
</dbReference>